<name>A0ABD2PA06_9CUCU</name>
<evidence type="ECO:0000256" key="1">
    <source>
        <dbReference type="ARBA" id="ARBA00004230"/>
    </source>
</evidence>
<protein>
    <recommendedName>
        <fullName evidence="7">Cilia- and flagella-associated protein 45</fullName>
    </recommendedName>
</protein>
<organism evidence="10 11">
    <name type="scientific">Cryptolaemus montrouzieri</name>
    <dbReference type="NCBI Taxonomy" id="559131"/>
    <lineage>
        <taxon>Eukaryota</taxon>
        <taxon>Metazoa</taxon>
        <taxon>Ecdysozoa</taxon>
        <taxon>Arthropoda</taxon>
        <taxon>Hexapoda</taxon>
        <taxon>Insecta</taxon>
        <taxon>Pterygota</taxon>
        <taxon>Neoptera</taxon>
        <taxon>Endopterygota</taxon>
        <taxon>Coleoptera</taxon>
        <taxon>Polyphaga</taxon>
        <taxon>Cucujiformia</taxon>
        <taxon>Coccinelloidea</taxon>
        <taxon>Coccinellidae</taxon>
        <taxon>Scymninae</taxon>
        <taxon>Scymnini</taxon>
        <taxon>Cryptolaemus</taxon>
    </lineage>
</organism>
<dbReference type="InterPro" id="IPR043597">
    <property type="entry name" value="TPH_dom"/>
</dbReference>
<keyword evidence="11" id="KW-1185">Reference proteome</keyword>
<dbReference type="GO" id="GO:0031514">
    <property type="term" value="C:motile cilium"/>
    <property type="evidence" value="ECO:0007669"/>
    <property type="project" value="UniProtKB-SubCell"/>
</dbReference>
<evidence type="ECO:0000256" key="4">
    <source>
        <dbReference type="ARBA" id="ARBA00023069"/>
    </source>
</evidence>
<gene>
    <name evidence="10" type="ORF">HHI36_001805</name>
</gene>
<dbReference type="EMBL" id="JABFTP020000185">
    <property type="protein sequence ID" value="KAL3287330.1"/>
    <property type="molecule type" value="Genomic_DNA"/>
</dbReference>
<evidence type="ECO:0000259" key="9">
    <source>
        <dbReference type="Pfam" id="PF13868"/>
    </source>
</evidence>
<evidence type="ECO:0000256" key="6">
    <source>
        <dbReference type="ARBA" id="ARBA00034116"/>
    </source>
</evidence>
<evidence type="ECO:0000313" key="10">
    <source>
        <dbReference type="EMBL" id="KAL3287330.1"/>
    </source>
</evidence>
<dbReference type="PANTHER" id="PTHR15504">
    <property type="entry name" value="NASOPHARYNGEAL EPITHELIUM SPECIFIC PROTEIN 1"/>
    <property type="match status" value="1"/>
</dbReference>
<dbReference type="InterPro" id="IPR033253">
    <property type="entry name" value="CFAP45"/>
</dbReference>
<accession>A0ABD2PA06</accession>
<comment type="similarity">
    <text evidence="6">Belongs to the CFAP45 family.</text>
</comment>
<dbReference type="PANTHER" id="PTHR15504:SF0">
    <property type="entry name" value="CILIA- AND FLAGELLA-ASSOCIATED PROTEIN 45"/>
    <property type="match status" value="1"/>
</dbReference>
<comment type="subcellular location">
    <subcellularLocation>
        <location evidence="1">Cell projection</location>
        <location evidence="1">Cilium</location>
        <location evidence="1">Flagellum</location>
    </subcellularLocation>
</comment>
<keyword evidence="4" id="KW-0969">Cilium</keyword>
<comment type="caution">
    <text evidence="10">The sequence shown here is derived from an EMBL/GenBank/DDBJ whole genome shotgun (WGS) entry which is preliminary data.</text>
</comment>
<evidence type="ECO:0000256" key="2">
    <source>
        <dbReference type="ARBA" id="ARBA00022846"/>
    </source>
</evidence>
<evidence type="ECO:0000256" key="7">
    <source>
        <dbReference type="ARBA" id="ARBA00034142"/>
    </source>
</evidence>
<reference evidence="10 11" key="1">
    <citation type="journal article" date="2021" name="BMC Biol.">
        <title>Horizontally acquired antibacterial genes associated with adaptive radiation of ladybird beetles.</title>
        <authorList>
            <person name="Li H.S."/>
            <person name="Tang X.F."/>
            <person name="Huang Y.H."/>
            <person name="Xu Z.Y."/>
            <person name="Chen M.L."/>
            <person name="Du X.Y."/>
            <person name="Qiu B.Y."/>
            <person name="Chen P.T."/>
            <person name="Zhang W."/>
            <person name="Slipinski A."/>
            <person name="Escalona H.E."/>
            <person name="Waterhouse R.M."/>
            <person name="Zwick A."/>
            <person name="Pang H."/>
        </authorList>
    </citation>
    <scope>NUCLEOTIDE SEQUENCE [LARGE SCALE GENOMIC DNA]</scope>
    <source>
        <strain evidence="10">SYSU2018</strain>
    </source>
</reference>
<proteinExistence type="inferred from homology"/>
<dbReference type="Proteomes" id="UP001516400">
    <property type="component" value="Unassembled WGS sequence"/>
</dbReference>
<feature type="domain" description="Trichohyalin-plectin-homology" evidence="9">
    <location>
        <begin position="102"/>
        <end position="375"/>
    </location>
</feature>
<feature type="coiled-coil region" evidence="8">
    <location>
        <begin position="105"/>
        <end position="225"/>
    </location>
</feature>
<evidence type="ECO:0000256" key="5">
    <source>
        <dbReference type="ARBA" id="ARBA00023273"/>
    </source>
</evidence>
<dbReference type="Pfam" id="PF13868">
    <property type="entry name" value="TPH"/>
    <property type="match status" value="1"/>
</dbReference>
<evidence type="ECO:0000256" key="8">
    <source>
        <dbReference type="SAM" id="Coils"/>
    </source>
</evidence>
<dbReference type="AlphaFoldDB" id="A0ABD2PA06"/>
<evidence type="ECO:0000313" key="11">
    <source>
        <dbReference type="Proteomes" id="UP001516400"/>
    </source>
</evidence>
<sequence>MSQRMNPNYLRADKLFYEISIRGETPTFSEDKREMFRGLLAQKSADTISTIFFGTNQRGDKQGEGVLSSMMISCCNILSISQFKSFCIAGDNGYWLCLIGLEEIKQQIKDNEVEKLLEAEKVEEESRMLNRALIAMRKEEEQKIIENKKRQKNLRDELRQANLDLERYKLVQKEEQRIADARIQEFMRQKAAREEAREAELEMIRAAKEKEIARLRAQQQRAQDEQAIMDEMQAIRIQEEVEKAWREKEKQAAIKKVEDMKELHEARLKQITDIRTAQAIAIARDEASFHKVAKVQQELFKKDQEKRAQTKEMNFKLRKEILKQINEKERQRINQLKEKYEDGKAFRLGQDMHDNQISDYIRSKVQSLRQEALPENYVIDIERQLKLLGND</sequence>
<keyword evidence="5" id="KW-0966">Cell projection</keyword>
<keyword evidence="2" id="KW-0282">Flagellum</keyword>
<evidence type="ECO:0000256" key="3">
    <source>
        <dbReference type="ARBA" id="ARBA00023054"/>
    </source>
</evidence>
<keyword evidence="3 8" id="KW-0175">Coiled coil</keyword>